<gene>
    <name evidence="2" type="ORF">N1851_019559</name>
</gene>
<keyword evidence="3" id="KW-1185">Reference proteome</keyword>
<name>A0AA47MLY8_MERPO</name>
<dbReference type="AlphaFoldDB" id="A0AA47MLY8"/>
<accession>A0AA47MLY8</accession>
<proteinExistence type="predicted"/>
<reference evidence="2" key="1">
    <citation type="journal article" date="2023" name="Front. Mar. Sci.">
        <title>A new Merluccius polli reference genome to investigate the effects of global change in West African waters.</title>
        <authorList>
            <person name="Mateo J.L."/>
            <person name="Blanco-Fernandez C."/>
            <person name="Garcia-Vazquez E."/>
            <person name="Machado-Schiaffino G."/>
        </authorList>
    </citation>
    <scope>NUCLEOTIDE SEQUENCE</scope>
    <source>
        <strain evidence="2">C29</strain>
        <tissue evidence="2">Fin</tissue>
    </source>
</reference>
<keyword evidence="1" id="KW-0812">Transmembrane</keyword>
<keyword evidence="1" id="KW-1133">Transmembrane helix</keyword>
<dbReference type="EMBL" id="JAOPHQ010003581">
    <property type="protein sequence ID" value="KAK0142515.1"/>
    <property type="molecule type" value="Genomic_DNA"/>
</dbReference>
<sequence length="130" mass="14856">MQKTSKKLEAWLSKVDKTGLPGRFKAWIYQHSILPRILWLLLVYAVPTTPVGALKISYLRRWLGLPRSLSSAALYGTSNIHASPSSLYHRHRKLSSTKNPGIQKWHQLASRFAQARNGAQTNLWRWLSHG</sequence>
<keyword evidence="1" id="KW-0472">Membrane</keyword>
<comment type="caution">
    <text evidence="2">The sequence shown here is derived from an EMBL/GenBank/DDBJ whole genome shotgun (WGS) entry which is preliminary data.</text>
</comment>
<feature type="transmembrane region" description="Helical" evidence="1">
    <location>
        <begin position="37"/>
        <end position="58"/>
    </location>
</feature>
<evidence type="ECO:0000256" key="1">
    <source>
        <dbReference type="SAM" id="Phobius"/>
    </source>
</evidence>
<evidence type="ECO:0000313" key="2">
    <source>
        <dbReference type="EMBL" id="KAK0142515.1"/>
    </source>
</evidence>
<protein>
    <submittedName>
        <fullName evidence="2">Uncharacterized protein</fullName>
    </submittedName>
</protein>
<evidence type="ECO:0000313" key="3">
    <source>
        <dbReference type="Proteomes" id="UP001174136"/>
    </source>
</evidence>
<dbReference type="Proteomes" id="UP001174136">
    <property type="component" value="Unassembled WGS sequence"/>
</dbReference>
<organism evidence="2 3">
    <name type="scientific">Merluccius polli</name>
    <name type="common">Benguela hake</name>
    <name type="synonym">Merluccius cadenati</name>
    <dbReference type="NCBI Taxonomy" id="89951"/>
    <lineage>
        <taxon>Eukaryota</taxon>
        <taxon>Metazoa</taxon>
        <taxon>Chordata</taxon>
        <taxon>Craniata</taxon>
        <taxon>Vertebrata</taxon>
        <taxon>Euteleostomi</taxon>
        <taxon>Actinopterygii</taxon>
        <taxon>Neopterygii</taxon>
        <taxon>Teleostei</taxon>
        <taxon>Neoteleostei</taxon>
        <taxon>Acanthomorphata</taxon>
        <taxon>Zeiogadaria</taxon>
        <taxon>Gadariae</taxon>
        <taxon>Gadiformes</taxon>
        <taxon>Gadoidei</taxon>
        <taxon>Merlucciidae</taxon>
        <taxon>Merluccius</taxon>
    </lineage>
</organism>